<protein>
    <recommendedName>
        <fullName evidence="5">MYND-type domain-containing protein</fullName>
    </recommendedName>
</protein>
<evidence type="ECO:0000256" key="3">
    <source>
        <dbReference type="ARBA" id="ARBA00022833"/>
    </source>
</evidence>
<evidence type="ECO:0000256" key="1">
    <source>
        <dbReference type="ARBA" id="ARBA00022723"/>
    </source>
</evidence>
<reference evidence="6" key="2">
    <citation type="submission" date="2023-05" db="EMBL/GenBank/DDBJ databases">
        <authorList>
            <consortium name="Lawrence Berkeley National Laboratory"/>
            <person name="Steindorff A."/>
            <person name="Hensen N."/>
            <person name="Bonometti L."/>
            <person name="Westerberg I."/>
            <person name="Brannstrom I.O."/>
            <person name="Guillou S."/>
            <person name="Cros-Aarteil S."/>
            <person name="Calhoun S."/>
            <person name="Haridas S."/>
            <person name="Kuo A."/>
            <person name="Mondo S."/>
            <person name="Pangilinan J."/>
            <person name="Riley R."/>
            <person name="Labutti K."/>
            <person name="Andreopoulos B."/>
            <person name="Lipzen A."/>
            <person name="Chen C."/>
            <person name="Yanf M."/>
            <person name="Daum C."/>
            <person name="Ng V."/>
            <person name="Clum A."/>
            <person name="Ohm R."/>
            <person name="Martin F."/>
            <person name="Silar P."/>
            <person name="Natvig D."/>
            <person name="Lalanne C."/>
            <person name="Gautier V."/>
            <person name="Ament-Velasquez S.L."/>
            <person name="Kruys A."/>
            <person name="Hutchinson M.I."/>
            <person name="Powell A.J."/>
            <person name="Barry K."/>
            <person name="Miller A.N."/>
            <person name="Grigoriev I.V."/>
            <person name="Debuchy R."/>
            <person name="Gladieux P."/>
            <person name="Thoren M.H."/>
            <person name="Johannesson H."/>
        </authorList>
    </citation>
    <scope>NUCLEOTIDE SEQUENCE</scope>
    <source>
        <strain evidence="6">CBS 532.94</strain>
    </source>
</reference>
<dbReference type="EMBL" id="MU860666">
    <property type="protein sequence ID" value="KAK4233109.1"/>
    <property type="molecule type" value="Genomic_DNA"/>
</dbReference>
<dbReference type="PROSITE" id="PS01360">
    <property type="entry name" value="ZF_MYND_1"/>
    <property type="match status" value="1"/>
</dbReference>
<dbReference type="Proteomes" id="UP001303760">
    <property type="component" value="Unassembled WGS sequence"/>
</dbReference>
<sequence>MSDANLREFLEAQPKIEGIFPKMFPKQCEVCKRKDGLLRCGGCSTYYYCGREHQVSDRPTHKGTCKQIKDAKAEMIEMESRLRADTPNYLETYAGRLWFWPPGRLYLYAVYNYGELLVRSWRRQGIEDALDVYLRLLQLNQADQQSVRDLIPSLYIRLGRDQEAYDFLKYWGLHSHDLLETEQPFLGVKNADAYEGVELWVHEDLPLAQAISVLLIKIRLLIGIQSVKRMKAWKASQGENVAAMSGREVLDWLRDDLRPFCGDIFEREPEVLGDDALLEEKLSTVADHVTTLLTAITSYNKHFLAILLSPEEADFGSERTGFHPPGSETEARLAFMRTYSAWCETDGAIQGVRNILSNAAAE</sequence>
<name>A0AAN7C0K3_9PEZI</name>
<gene>
    <name evidence="6" type="ORF">C8A03DRAFT_19743</name>
</gene>
<organism evidence="6 7">
    <name type="scientific">Achaetomium macrosporum</name>
    <dbReference type="NCBI Taxonomy" id="79813"/>
    <lineage>
        <taxon>Eukaryota</taxon>
        <taxon>Fungi</taxon>
        <taxon>Dikarya</taxon>
        <taxon>Ascomycota</taxon>
        <taxon>Pezizomycotina</taxon>
        <taxon>Sordariomycetes</taxon>
        <taxon>Sordariomycetidae</taxon>
        <taxon>Sordariales</taxon>
        <taxon>Chaetomiaceae</taxon>
        <taxon>Achaetomium</taxon>
    </lineage>
</organism>
<dbReference type="Gene3D" id="6.10.140.2220">
    <property type="match status" value="1"/>
</dbReference>
<feature type="domain" description="MYND-type" evidence="5">
    <location>
        <begin position="28"/>
        <end position="65"/>
    </location>
</feature>
<evidence type="ECO:0000256" key="2">
    <source>
        <dbReference type="ARBA" id="ARBA00022771"/>
    </source>
</evidence>
<keyword evidence="1" id="KW-0479">Metal-binding</keyword>
<keyword evidence="3" id="KW-0862">Zinc</keyword>
<dbReference type="InterPro" id="IPR002893">
    <property type="entry name" value="Znf_MYND"/>
</dbReference>
<evidence type="ECO:0000313" key="6">
    <source>
        <dbReference type="EMBL" id="KAK4233109.1"/>
    </source>
</evidence>
<comment type="caution">
    <text evidence="6">The sequence shown here is derived from an EMBL/GenBank/DDBJ whole genome shotgun (WGS) entry which is preliminary data.</text>
</comment>
<dbReference type="SUPFAM" id="SSF144232">
    <property type="entry name" value="HIT/MYND zinc finger-like"/>
    <property type="match status" value="1"/>
</dbReference>
<evidence type="ECO:0000256" key="4">
    <source>
        <dbReference type="PROSITE-ProRule" id="PRU00134"/>
    </source>
</evidence>
<evidence type="ECO:0000259" key="5">
    <source>
        <dbReference type="PROSITE" id="PS50865"/>
    </source>
</evidence>
<accession>A0AAN7C0K3</accession>
<dbReference type="PROSITE" id="PS50865">
    <property type="entry name" value="ZF_MYND_2"/>
    <property type="match status" value="1"/>
</dbReference>
<keyword evidence="2 4" id="KW-0863">Zinc-finger</keyword>
<evidence type="ECO:0000313" key="7">
    <source>
        <dbReference type="Proteomes" id="UP001303760"/>
    </source>
</evidence>
<dbReference type="AlphaFoldDB" id="A0AAN7C0K3"/>
<proteinExistence type="predicted"/>
<reference evidence="6" key="1">
    <citation type="journal article" date="2023" name="Mol. Phylogenet. Evol.">
        <title>Genome-scale phylogeny and comparative genomics of the fungal order Sordariales.</title>
        <authorList>
            <person name="Hensen N."/>
            <person name="Bonometti L."/>
            <person name="Westerberg I."/>
            <person name="Brannstrom I.O."/>
            <person name="Guillou S."/>
            <person name="Cros-Aarteil S."/>
            <person name="Calhoun S."/>
            <person name="Haridas S."/>
            <person name="Kuo A."/>
            <person name="Mondo S."/>
            <person name="Pangilinan J."/>
            <person name="Riley R."/>
            <person name="LaButti K."/>
            <person name="Andreopoulos B."/>
            <person name="Lipzen A."/>
            <person name="Chen C."/>
            <person name="Yan M."/>
            <person name="Daum C."/>
            <person name="Ng V."/>
            <person name="Clum A."/>
            <person name="Steindorff A."/>
            <person name="Ohm R.A."/>
            <person name="Martin F."/>
            <person name="Silar P."/>
            <person name="Natvig D.O."/>
            <person name="Lalanne C."/>
            <person name="Gautier V."/>
            <person name="Ament-Velasquez S.L."/>
            <person name="Kruys A."/>
            <person name="Hutchinson M.I."/>
            <person name="Powell A.J."/>
            <person name="Barry K."/>
            <person name="Miller A.N."/>
            <person name="Grigoriev I.V."/>
            <person name="Debuchy R."/>
            <person name="Gladieux P."/>
            <person name="Hiltunen Thoren M."/>
            <person name="Johannesson H."/>
        </authorList>
    </citation>
    <scope>NUCLEOTIDE SEQUENCE</scope>
    <source>
        <strain evidence="6">CBS 532.94</strain>
    </source>
</reference>
<dbReference type="GO" id="GO:0008270">
    <property type="term" value="F:zinc ion binding"/>
    <property type="evidence" value="ECO:0007669"/>
    <property type="project" value="UniProtKB-KW"/>
</dbReference>
<dbReference type="Pfam" id="PF01753">
    <property type="entry name" value="zf-MYND"/>
    <property type="match status" value="1"/>
</dbReference>
<keyword evidence="7" id="KW-1185">Reference proteome</keyword>